<gene>
    <name evidence="2" type="ORF">A3A35_00690</name>
</gene>
<evidence type="ECO:0000313" key="2">
    <source>
        <dbReference type="EMBL" id="OGG71668.1"/>
    </source>
</evidence>
<proteinExistence type="predicted"/>
<name>A0A1F6EDB7_9BACT</name>
<evidence type="ECO:0000313" key="3">
    <source>
        <dbReference type="Proteomes" id="UP000179115"/>
    </source>
</evidence>
<sequence>MQNSWHSKALSLLLALLLAAPQLVLAQSIPGIGGGGNLVPTDVQKTVLSPPTAGILKATTALDTKENILDGILYGIEKMLLRSITQSIVDWINSGFQGNPAFVTDLEGFLLDVADKAAGAYIFGSDLAFLCSPFKLQIQISLLTSRSRERVKCRLTTVVSNIEGFLTDSNVRLTTLEQWSTLTMDPFSNPYGTYVMTQAALDARISGAGFLEKAKLDFGRGFLSFSQEKNCQVFPSQQAPSANTGTSVTEIGDGSSVRVCDIVTQTPGAVIEEQLNNTLGSGQRQLELADEIDEIISALMGQIAKQALTGAQGLFGLSSSGTGGRSSYTSRLGSATTVSTDQVLSSTRTALRANIQASIAIEQDYQAVQGFSLAVLSNSTRLIENVISCYNNKIQSGLLSDSDLSVANDRIIAASGTLAALTPTLTALKDAITRADTNIALLQQLDSVAASTNDPTTLNQVANQYAGLLSGHFIHTQADVADAQQASADIQSTTSALDPTTVQQLNECQAFPPTP</sequence>
<dbReference type="AlphaFoldDB" id="A0A1F6EDB7"/>
<dbReference type="EMBL" id="MFLV01000011">
    <property type="protein sequence ID" value="OGG71668.1"/>
    <property type="molecule type" value="Genomic_DNA"/>
</dbReference>
<comment type="caution">
    <text evidence="2">The sequence shown here is derived from an EMBL/GenBank/DDBJ whole genome shotgun (WGS) entry which is preliminary data.</text>
</comment>
<reference evidence="2 3" key="1">
    <citation type="journal article" date="2016" name="Nat. Commun.">
        <title>Thousands of microbial genomes shed light on interconnected biogeochemical processes in an aquifer system.</title>
        <authorList>
            <person name="Anantharaman K."/>
            <person name="Brown C.T."/>
            <person name="Hug L.A."/>
            <person name="Sharon I."/>
            <person name="Castelle C.J."/>
            <person name="Probst A.J."/>
            <person name="Thomas B.C."/>
            <person name="Singh A."/>
            <person name="Wilkins M.J."/>
            <person name="Karaoz U."/>
            <person name="Brodie E.L."/>
            <person name="Williams K.H."/>
            <person name="Hubbard S.S."/>
            <person name="Banfield J.F."/>
        </authorList>
    </citation>
    <scope>NUCLEOTIDE SEQUENCE [LARGE SCALE GENOMIC DNA]</scope>
</reference>
<protein>
    <recommendedName>
        <fullName evidence="4">Flagellin N-terminal domain-containing protein</fullName>
    </recommendedName>
</protein>
<keyword evidence="1" id="KW-0732">Signal</keyword>
<dbReference type="STRING" id="1798508.A3A35_00690"/>
<feature type="chain" id="PRO_5009524125" description="Flagellin N-terminal domain-containing protein" evidence="1">
    <location>
        <begin position="27"/>
        <end position="515"/>
    </location>
</feature>
<evidence type="ECO:0008006" key="4">
    <source>
        <dbReference type="Google" id="ProtNLM"/>
    </source>
</evidence>
<dbReference type="Proteomes" id="UP000179115">
    <property type="component" value="Unassembled WGS sequence"/>
</dbReference>
<accession>A0A1F6EDB7</accession>
<feature type="signal peptide" evidence="1">
    <location>
        <begin position="1"/>
        <end position="26"/>
    </location>
</feature>
<organism evidence="2 3">
    <name type="scientific">Candidatus Kaiserbacteria bacterium RIFCSPLOWO2_01_FULL_51_21</name>
    <dbReference type="NCBI Taxonomy" id="1798508"/>
    <lineage>
        <taxon>Bacteria</taxon>
        <taxon>Candidatus Kaiseribacteriota</taxon>
    </lineage>
</organism>
<evidence type="ECO:0000256" key="1">
    <source>
        <dbReference type="SAM" id="SignalP"/>
    </source>
</evidence>